<organism evidence="1 2">
    <name type="scientific">Paenarthrobacter ilicis</name>
    <dbReference type="NCBI Taxonomy" id="43665"/>
    <lineage>
        <taxon>Bacteria</taxon>
        <taxon>Bacillati</taxon>
        <taxon>Actinomycetota</taxon>
        <taxon>Actinomycetes</taxon>
        <taxon>Micrococcales</taxon>
        <taxon>Micrococcaceae</taxon>
        <taxon>Paenarthrobacter</taxon>
    </lineage>
</organism>
<dbReference type="RefSeq" id="WP_167269652.1">
    <property type="nucleotide sequence ID" value="NZ_JAAOZD010000013.1"/>
</dbReference>
<name>A0ABX0TLI5_9MICC</name>
<sequence>MNEMALHGRDSDRDAVTAMPAGFVLVVGDSGIGKSSFLSSLSSWPGKPLLSSPIVLKSVEGSVQTALADAISDCMSQYLTDEPDARTAWTVVKSIADRVKTVTGGEIGRAVLAGALAYAESKLGEDAVNIGKKVLGDVSKGGILGFDDQLASIRVPDRAKELCDIAAEFSLTVGRPIVLRLDNAERLAPSDQGLLAELVDVVEGEVWVVACVTPHHVAGDDIIQQVTTRGAKQHELLPLPHRGIEEWLSSAQVPPARWDTIARLSSGYPFFIADAIRLSDMDASLDEIAGPNGFEALMRVSWSNIRESLQEIAIKLAPFVDPPSEEFLLRYLGLDIVRWEILTGSLLESGIFILRPDGAAWFHDRRRAFIWERVISDKARKHVAGQAFAAVSSWVDGRSNFELWVPSATAVLARAAELSAAGSLTQDLLTLPDEGIALLWGLIEVIEPGSALAPFAEIGQVLRHAETRSGLAVDALATVTQLEAKGMITTREAEHARLVRSNVQQNTDYAALLGEIQLRFHTTPRPRLATAAFEGFIRPVMGSFDRAVVTLGRSSLAAHKDQVRMLRDPEVITSASDVIGLGATVTVDGQQLSFTAKFSDLETRDEAKRALLGIADVTARVQPDRVVPLPQPRLRYARYRLAAETLGLALAKTPSPTPKDIVNFLDLRAQYTKALGTISTSDEVEVLNLGEQRFLVDASKAPDSWTTFEVRTNSAQPTQEISGVVPDPHSPLLELQLRAGGLLAGGEHIIRTVARQGSQLTIPHPLAAVLDDIDTAGKKYNSGLRSVLFKPDAAMLEREIRAERQRLRSVIDALASAGIEGARDPQRSLLVGFWEDTESGWMSDFGNWTACALEVDDGQGAVVVRRLTRSPLQGYAWGTFAVPSVFPDHAGATATSLSRGIATSIIAPLLGYHDQDGHMTDLDTPLGQMLRGMYDIVGE</sequence>
<proteinExistence type="predicted"/>
<evidence type="ECO:0000313" key="1">
    <source>
        <dbReference type="EMBL" id="NIJ03448.1"/>
    </source>
</evidence>
<dbReference type="EMBL" id="JAAOZD010000013">
    <property type="protein sequence ID" value="NIJ03448.1"/>
    <property type="molecule type" value="Genomic_DNA"/>
</dbReference>
<dbReference type="Proteomes" id="UP000802392">
    <property type="component" value="Unassembled WGS sequence"/>
</dbReference>
<reference evidence="1 2" key="1">
    <citation type="submission" date="2020-03" db="EMBL/GenBank/DDBJ databases">
        <title>Genomic Encyclopedia of Type Strains, Phase III (KMG-III): the genomes of soil and plant-associated and newly described type strains.</title>
        <authorList>
            <person name="Whitman W."/>
        </authorList>
    </citation>
    <scope>NUCLEOTIDE SEQUENCE [LARGE SCALE GENOMIC DNA]</scope>
    <source>
        <strain evidence="1 2">CECT 4207</strain>
    </source>
</reference>
<gene>
    <name evidence="1" type="ORF">FHR86_003807</name>
</gene>
<dbReference type="SUPFAM" id="SSF52540">
    <property type="entry name" value="P-loop containing nucleoside triphosphate hydrolases"/>
    <property type="match status" value="1"/>
</dbReference>
<comment type="caution">
    <text evidence="1">The sequence shown here is derived from an EMBL/GenBank/DDBJ whole genome shotgun (WGS) entry which is preliminary data.</text>
</comment>
<evidence type="ECO:0008006" key="3">
    <source>
        <dbReference type="Google" id="ProtNLM"/>
    </source>
</evidence>
<evidence type="ECO:0000313" key="2">
    <source>
        <dbReference type="Proteomes" id="UP000802392"/>
    </source>
</evidence>
<accession>A0ABX0TLI5</accession>
<protein>
    <recommendedName>
        <fullName evidence="3">ATP-binding protein</fullName>
    </recommendedName>
</protein>
<keyword evidence="2" id="KW-1185">Reference proteome</keyword>
<dbReference type="InterPro" id="IPR027417">
    <property type="entry name" value="P-loop_NTPase"/>
</dbReference>